<dbReference type="InterPro" id="IPR052188">
    <property type="entry name" value="Ni-pincer_cofactor_biosynth"/>
</dbReference>
<sequence length="252" mass="29736">MVFLEKLKKLKNNLKEKFENKKVIIAYSGGIDSLLLSILLSEITETLCVFIKTPYISAWSLNNAILNAKKYNLNLKVIKVDKIIENVPERCYLCKKMFFEILTKEKEKYNYDVVVDGTHYDDLFEDRPGLKAKEEFNIVSPFADFKIGKKDILEIAKELNINIPPKETCLLTRFEFNREISIEYLKKIERLEEFLRNYVKGAIRVRDYKNLAVIEIEDDLNNIINKKEEIIKKFKDYGFKKVCINLEEYKGY</sequence>
<evidence type="ECO:0000313" key="2">
    <source>
        <dbReference type="Proteomes" id="UP000028781"/>
    </source>
</evidence>
<protein>
    <submittedName>
        <fullName evidence="1">PP-loop domain protein</fullName>
    </submittedName>
</protein>
<dbReference type="Gene3D" id="3.40.50.620">
    <property type="entry name" value="HUPs"/>
    <property type="match status" value="1"/>
</dbReference>
<evidence type="ECO:0000313" key="1">
    <source>
        <dbReference type="EMBL" id="AIJ05917.1"/>
    </source>
</evidence>
<dbReference type="PIRSF" id="PIRSF006661">
    <property type="entry name" value="PP-lp_UCP006661"/>
    <property type="match status" value="1"/>
</dbReference>
<dbReference type="KEGG" id="mjh:JH146_1074"/>
<dbReference type="PANTHER" id="PTHR43169">
    <property type="entry name" value="EXSB FAMILY PROTEIN"/>
    <property type="match status" value="1"/>
</dbReference>
<dbReference type="InterPro" id="IPR014729">
    <property type="entry name" value="Rossmann-like_a/b/a_fold"/>
</dbReference>
<reference evidence="1 2" key="1">
    <citation type="journal article" date="2015" name="Int. J. Syst. Evol. Microbiol.">
        <title>M ethanocaldococcus bathoardescens sp. nov., a hyperthermophilic methanogen isolated from a volcanically active deep-sea hydrothermal vent.</title>
        <authorList>
            <person name="Stewart L.C."/>
            <person name="Jung J.H."/>
            <person name="Kim Y.T."/>
            <person name="Kwon S.W."/>
            <person name="Park C.S."/>
            <person name="Holden J.F."/>
        </authorList>
    </citation>
    <scope>NUCLEOTIDE SEQUENCE [LARGE SCALE GENOMIC DNA]</scope>
    <source>
        <strain evidence="1 2">JH146</strain>
    </source>
</reference>
<dbReference type="OrthoDB" id="61764at2157"/>
<dbReference type="CDD" id="cd01990">
    <property type="entry name" value="LarE-like"/>
    <property type="match status" value="1"/>
</dbReference>
<dbReference type="AlphaFoldDB" id="A0A076LGA2"/>
<dbReference type="GO" id="GO:0016783">
    <property type="term" value="F:sulfurtransferase activity"/>
    <property type="evidence" value="ECO:0007669"/>
    <property type="project" value="InterPro"/>
</dbReference>
<keyword evidence="2" id="KW-1185">Reference proteome</keyword>
<gene>
    <name evidence="1" type="ORF">JH146_1074</name>
</gene>
<dbReference type="SUPFAM" id="SSF52402">
    <property type="entry name" value="Adenine nucleotide alpha hydrolases-like"/>
    <property type="match status" value="1"/>
</dbReference>
<dbReference type="HOGENOM" id="CLU_061181_0_0_2"/>
<dbReference type="GeneID" id="24891685"/>
<dbReference type="InterPro" id="IPR005232">
    <property type="entry name" value="LarE"/>
</dbReference>
<dbReference type="RefSeq" id="WP_048202053.1">
    <property type="nucleotide sequence ID" value="NZ_CP009149.1"/>
</dbReference>
<organism evidence="1 2">
    <name type="scientific">Methanocaldococcus bathoardescens</name>
    <dbReference type="NCBI Taxonomy" id="1301915"/>
    <lineage>
        <taxon>Archaea</taxon>
        <taxon>Methanobacteriati</taxon>
        <taxon>Methanobacteriota</taxon>
        <taxon>Methanomada group</taxon>
        <taxon>Methanococci</taxon>
        <taxon>Methanococcales</taxon>
        <taxon>Methanocaldococcaceae</taxon>
        <taxon>Methanocaldococcus</taxon>
    </lineage>
</organism>
<accession>A0A076LGA2</accession>
<dbReference type="Proteomes" id="UP000028781">
    <property type="component" value="Chromosome"/>
</dbReference>
<dbReference type="STRING" id="1301915.JH146_1074"/>
<dbReference type="PANTHER" id="PTHR43169:SF2">
    <property type="entry name" value="NAD_GMP SYNTHASE DOMAIN-CONTAINING PROTEIN"/>
    <property type="match status" value="1"/>
</dbReference>
<dbReference type="EMBL" id="CP009149">
    <property type="protein sequence ID" value="AIJ05917.1"/>
    <property type="molecule type" value="Genomic_DNA"/>
</dbReference>
<dbReference type="NCBIfam" id="TIGR00268">
    <property type="entry name" value="ATP-dependent sacrificial sulfur transferase LarE"/>
    <property type="match status" value="1"/>
</dbReference>
<proteinExistence type="predicted"/>
<name>A0A076LGA2_9EURY</name>